<accession>A0A2S7U515</accession>
<reference evidence="2 3" key="1">
    <citation type="submission" date="2016-12" db="EMBL/GenBank/DDBJ databases">
        <title>Study of bacterial adaptation to deep sea.</title>
        <authorList>
            <person name="Song J."/>
            <person name="Yoshizawa S."/>
            <person name="Kogure K."/>
        </authorList>
    </citation>
    <scope>NUCLEOTIDE SEQUENCE [LARGE SCALE GENOMIC DNA]</scope>
    <source>
        <strain evidence="2 3">SAORIC-165</strain>
    </source>
</reference>
<dbReference type="Proteomes" id="UP000239907">
    <property type="component" value="Unassembled WGS sequence"/>
</dbReference>
<gene>
    <name evidence="2" type="ORF">BSZ32_17570</name>
</gene>
<dbReference type="AlphaFoldDB" id="A0A2S7U515"/>
<evidence type="ECO:0000313" key="2">
    <source>
        <dbReference type="EMBL" id="PQJ30106.1"/>
    </source>
</evidence>
<proteinExistence type="predicted"/>
<protein>
    <recommendedName>
        <fullName evidence="4">Porin</fullName>
    </recommendedName>
</protein>
<organism evidence="2 3">
    <name type="scientific">Rubritalea profundi</name>
    <dbReference type="NCBI Taxonomy" id="1658618"/>
    <lineage>
        <taxon>Bacteria</taxon>
        <taxon>Pseudomonadati</taxon>
        <taxon>Verrucomicrobiota</taxon>
        <taxon>Verrucomicrobiia</taxon>
        <taxon>Verrucomicrobiales</taxon>
        <taxon>Rubritaleaceae</taxon>
        <taxon>Rubritalea</taxon>
    </lineage>
</organism>
<sequence length="383" mass="42351">MKNKVVTTMISAAAFAGAAYAGEVVAEQPQPTAESHTCDALKSLGKLYKDDFNPFIQEVKFFGRGQFQYGYVDGSEESEGYSEWRRVRLGAQVKFAKFFDVMLRANLENGGRNDHNFEFGGYDEAKVGVNLGKAFGIDSFDKVYLSYGRDKIEIGEDVHTSSKKIKTVERTALTGKIRPDNSTGFALSLEKGDWKGAVGVFSADEGDDEVLFDDFSSEKFFYATSTFGLTGGDLIVDLIINPDADEVDSDYRNNWATSVAYRTEVFDWDLALNAVLGDEEEDGLFYGLVVQPSKYIIEDKLEIVGRYYFQASDNESGIKPNSRVSSKALGGSGDMHHSVYAGLNYYLCGHNAKLVTGIEYEALDTPDGGNNATTLWGAFRFYF</sequence>
<evidence type="ECO:0008006" key="4">
    <source>
        <dbReference type="Google" id="ProtNLM"/>
    </source>
</evidence>
<feature type="signal peptide" evidence="1">
    <location>
        <begin position="1"/>
        <end position="21"/>
    </location>
</feature>
<keyword evidence="1" id="KW-0732">Signal</keyword>
<keyword evidence="3" id="KW-1185">Reference proteome</keyword>
<dbReference type="InterPro" id="IPR010870">
    <property type="entry name" value="Porin_O/P"/>
</dbReference>
<dbReference type="Gene3D" id="2.40.160.10">
    <property type="entry name" value="Porin"/>
    <property type="match status" value="1"/>
</dbReference>
<dbReference type="RefSeq" id="WP_105044628.1">
    <property type="nucleotide sequence ID" value="NZ_MQWA01000001.1"/>
</dbReference>
<feature type="chain" id="PRO_5015686217" description="Porin" evidence="1">
    <location>
        <begin position="22"/>
        <end position="383"/>
    </location>
</feature>
<comment type="caution">
    <text evidence="2">The sequence shown here is derived from an EMBL/GenBank/DDBJ whole genome shotgun (WGS) entry which is preliminary data.</text>
</comment>
<evidence type="ECO:0000256" key="1">
    <source>
        <dbReference type="SAM" id="SignalP"/>
    </source>
</evidence>
<dbReference type="InterPro" id="IPR023614">
    <property type="entry name" value="Porin_dom_sf"/>
</dbReference>
<name>A0A2S7U515_9BACT</name>
<dbReference type="Pfam" id="PF07396">
    <property type="entry name" value="Porin_O_P"/>
    <property type="match status" value="1"/>
</dbReference>
<dbReference type="EMBL" id="MQWA01000001">
    <property type="protein sequence ID" value="PQJ30106.1"/>
    <property type="molecule type" value="Genomic_DNA"/>
</dbReference>
<evidence type="ECO:0000313" key="3">
    <source>
        <dbReference type="Proteomes" id="UP000239907"/>
    </source>
</evidence>
<dbReference type="OrthoDB" id="194456at2"/>